<keyword evidence="1" id="KW-1133">Transmembrane helix</keyword>
<proteinExistence type="predicted"/>
<reference evidence="2" key="1">
    <citation type="submission" date="2018-01" db="EMBL/GenBank/DDBJ databases">
        <title>An insight into the sialome of Amazonian anophelines.</title>
        <authorList>
            <person name="Ribeiro J.M."/>
            <person name="Scarpassa V."/>
            <person name="Calvo E."/>
        </authorList>
    </citation>
    <scope>NUCLEOTIDE SEQUENCE</scope>
</reference>
<feature type="transmembrane region" description="Helical" evidence="1">
    <location>
        <begin position="6"/>
        <end position="24"/>
    </location>
</feature>
<dbReference type="EMBL" id="GGFL01009711">
    <property type="protein sequence ID" value="MBW73889.1"/>
    <property type="molecule type" value="Transcribed_RNA"/>
</dbReference>
<keyword evidence="1" id="KW-0812">Transmembrane</keyword>
<organism evidence="2">
    <name type="scientific">Anopheles darlingi</name>
    <name type="common">Mosquito</name>
    <dbReference type="NCBI Taxonomy" id="43151"/>
    <lineage>
        <taxon>Eukaryota</taxon>
        <taxon>Metazoa</taxon>
        <taxon>Ecdysozoa</taxon>
        <taxon>Arthropoda</taxon>
        <taxon>Hexapoda</taxon>
        <taxon>Insecta</taxon>
        <taxon>Pterygota</taxon>
        <taxon>Neoptera</taxon>
        <taxon>Endopterygota</taxon>
        <taxon>Diptera</taxon>
        <taxon>Nematocera</taxon>
        <taxon>Culicoidea</taxon>
        <taxon>Culicidae</taxon>
        <taxon>Anophelinae</taxon>
        <taxon>Anopheles</taxon>
    </lineage>
</organism>
<accession>A0A2M4D8L1</accession>
<evidence type="ECO:0000256" key="1">
    <source>
        <dbReference type="SAM" id="Phobius"/>
    </source>
</evidence>
<sequence length="68" mass="7892">MFSSFLVLRVLQCYWFLISSLCLVERSEGEVLMVRSGWLFSSYICLRIAISGLLTFILMCCGCWRKVL</sequence>
<protein>
    <submittedName>
        <fullName evidence="2">Uncharacterized protein</fullName>
    </submittedName>
</protein>
<evidence type="ECO:0000313" key="2">
    <source>
        <dbReference type="EMBL" id="MBW73889.1"/>
    </source>
</evidence>
<keyword evidence="1" id="KW-0472">Membrane</keyword>
<name>A0A2M4D8L1_ANODA</name>
<feature type="transmembrane region" description="Helical" evidence="1">
    <location>
        <begin position="44"/>
        <end position="67"/>
    </location>
</feature>
<dbReference type="AlphaFoldDB" id="A0A2M4D8L1"/>